<dbReference type="OrthoDB" id="2658963at2759"/>
<sequence length="70" mass="8007">MWVVKPEYTPSGRRSLAVVHLDSIARAAHLLPVYGPSVLPEDLHFSQSLDAFRAFYVSRYADHHMHEFLA</sequence>
<evidence type="ECO:0000313" key="2">
    <source>
        <dbReference type="Proteomes" id="UP000053820"/>
    </source>
</evidence>
<organism evidence="1 2">
    <name type="scientific">Hydnomerulius pinastri MD-312</name>
    <dbReference type="NCBI Taxonomy" id="994086"/>
    <lineage>
        <taxon>Eukaryota</taxon>
        <taxon>Fungi</taxon>
        <taxon>Dikarya</taxon>
        <taxon>Basidiomycota</taxon>
        <taxon>Agaricomycotina</taxon>
        <taxon>Agaricomycetes</taxon>
        <taxon>Agaricomycetidae</taxon>
        <taxon>Boletales</taxon>
        <taxon>Boletales incertae sedis</taxon>
        <taxon>Leucogyrophana</taxon>
    </lineage>
</organism>
<evidence type="ECO:0000313" key="1">
    <source>
        <dbReference type="EMBL" id="KIJ64676.1"/>
    </source>
</evidence>
<name>A0A0C9WFC6_9AGAM</name>
<dbReference type="AlphaFoldDB" id="A0A0C9WFC6"/>
<dbReference type="Proteomes" id="UP000053820">
    <property type="component" value="Unassembled WGS sequence"/>
</dbReference>
<gene>
    <name evidence="1" type="ORF">HYDPIDRAFT_89545</name>
</gene>
<dbReference type="HOGENOM" id="CLU_006344_16_2_1"/>
<proteinExistence type="predicted"/>
<accession>A0A0C9WFC6</accession>
<dbReference type="EMBL" id="KN839845">
    <property type="protein sequence ID" value="KIJ64676.1"/>
    <property type="molecule type" value="Genomic_DNA"/>
</dbReference>
<reference evidence="1 2" key="1">
    <citation type="submission" date="2014-04" db="EMBL/GenBank/DDBJ databases">
        <title>Evolutionary Origins and Diversification of the Mycorrhizal Mutualists.</title>
        <authorList>
            <consortium name="DOE Joint Genome Institute"/>
            <consortium name="Mycorrhizal Genomics Consortium"/>
            <person name="Kohler A."/>
            <person name="Kuo A."/>
            <person name="Nagy L.G."/>
            <person name="Floudas D."/>
            <person name="Copeland A."/>
            <person name="Barry K.W."/>
            <person name="Cichocki N."/>
            <person name="Veneault-Fourrey C."/>
            <person name="LaButti K."/>
            <person name="Lindquist E.A."/>
            <person name="Lipzen A."/>
            <person name="Lundell T."/>
            <person name="Morin E."/>
            <person name="Murat C."/>
            <person name="Riley R."/>
            <person name="Ohm R."/>
            <person name="Sun H."/>
            <person name="Tunlid A."/>
            <person name="Henrissat B."/>
            <person name="Grigoriev I.V."/>
            <person name="Hibbett D.S."/>
            <person name="Martin F."/>
        </authorList>
    </citation>
    <scope>NUCLEOTIDE SEQUENCE [LARGE SCALE GENOMIC DNA]</scope>
    <source>
        <strain evidence="1 2">MD-312</strain>
    </source>
</reference>
<protein>
    <submittedName>
        <fullName evidence="1">Uncharacterized protein</fullName>
    </submittedName>
</protein>
<keyword evidence="2" id="KW-1185">Reference proteome</keyword>